<evidence type="ECO:0000259" key="3">
    <source>
        <dbReference type="Pfam" id="PF00675"/>
    </source>
</evidence>
<dbReference type="Proteomes" id="UP000664882">
    <property type="component" value="Unassembled WGS sequence"/>
</dbReference>
<gene>
    <name evidence="5" type="ORF">J3U76_06925</name>
</gene>
<feature type="signal peptide" evidence="2">
    <location>
        <begin position="1"/>
        <end position="19"/>
    </location>
</feature>
<evidence type="ECO:0000256" key="2">
    <source>
        <dbReference type="SAM" id="SignalP"/>
    </source>
</evidence>
<feature type="domain" description="Peptidase M16 C-terminal" evidence="4">
    <location>
        <begin position="206"/>
        <end position="385"/>
    </location>
</feature>
<feature type="domain" description="Peptidase M16 C-terminal" evidence="4">
    <location>
        <begin position="674"/>
        <end position="849"/>
    </location>
</feature>
<dbReference type="Pfam" id="PF05193">
    <property type="entry name" value="Peptidase_M16_C"/>
    <property type="match status" value="2"/>
</dbReference>
<feature type="domain" description="Peptidase M16 N-terminal" evidence="3">
    <location>
        <begin position="529"/>
        <end position="657"/>
    </location>
</feature>
<evidence type="ECO:0000256" key="1">
    <source>
        <dbReference type="ARBA" id="ARBA00007261"/>
    </source>
</evidence>
<reference evidence="5 6" key="1">
    <citation type="submission" date="2021-03" db="EMBL/GenBank/DDBJ databases">
        <title>Oceanisphaera sp. nov., isolated from the intestine.</title>
        <authorList>
            <person name="Zhao L.-H."/>
            <person name="Shi L.-F."/>
        </authorList>
    </citation>
    <scope>NUCLEOTIDE SEQUENCE [LARGE SCALE GENOMIC DNA]</scope>
    <source>
        <strain evidence="5 6">DM8</strain>
    </source>
</reference>
<dbReference type="Pfam" id="PF00675">
    <property type="entry name" value="Peptidase_M16"/>
    <property type="match status" value="2"/>
</dbReference>
<feature type="chain" id="PRO_5046306855" evidence="2">
    <location>
        <begin position="20"/>
        <end position="938"/>
    </location>
</feature>
<evidence type="ECO:0000313" key="5">
    <source>
        <dbReference type="EMBL" id="MBO1519362.1"/>
    </source>
</evidence>
<dbReference type="InterPro" id="IPR011249">
    <property type="entry name" value="Metalloenz_LuxS/M16"/>
</dbReference>
<dbReference type="Gene3D" id="3.30.830.10">
    <property type="entry name" value="Metalloenzyme, LuxS/M16 peptidase-like"/>
    <property type="match status" value="4"/>
</dbReference>
<evidence type="ECO:0000313" key="6">
    <source>
        <dbReference type="Proteomes" id="UP000664882"/>
    </source>
</evidence>
<dbReference type="EMBL" id="JAGDFX010000006">
    <property type="protein sequence ID" value="MBO1519362.1"/>
    <property type="molecule type" value="Genomic_DNA"/>
</dbReference>
<comment type="similarity">
    <text evidence="1">Belongs to the peptidase M16 family.</text>
</comment>
<dbReference type="RefSeq" id="WP_208005202.1">
    <property type="nucleotide sequence ID" value="NZ_JAGDFX010000006.1"/>
</dbReference>
<dbReference type="InterPro" id="IPR011765">
    <property type="entry name" value="Pept_M16_N"/>
</dbReference>
<dbReference type="PANTHER" id="PTHR11851">
    <property type="entry name" value="METALLOPROTEASE"/>
    <property type="match status" value="1"/>
</dbReference>
<dbReference type="InterPro" id="IPR007863">
    <property type="entry name" value="Peptidase_M16_C"/>
</dbReference>
<dbReference type="InterPro" id="IPR050361">
    <property type="entry name" value="MPP/UQCRC_Complex"/>
</dbReference>
<dbReference type="SUPFAM" id="SSF63411">
    <property type="entry name" value="LuxS/MPP-like metallohydrolase"/>
    <property type="match status" value="4"/>
</dbReference>
<proteinExistence type="inferred from homology"/>
<protein>
    <submittedName>
        <fullName evidence="5">Insulinase family protein</fullName>
    </submittedName>
</protein>
<comment type="caution">
    <text evidence="5">The sequence shown here is derived from an EMBL/GenBank/DDBJ whole genome shotgun (WGS) entry which is preliminary data.</text>
</comment>
<keyword evidence="2" id="KW-0732">Signal</keyword>
<evidence type="ECO:0000259" key="4">
    <source>
        <dbReference type="Pfam" id="PF05193"/>
    </source>
</evidence>
<sequence>MKLKTWSLLLLLCPPLVSAAPTLIKQVERAQDGLVIPYQEYQLDNGLTLLLNTDKSDPVVHVEMTYHVGSAREEPEQTGFAHFFEHMMFQGSKHVGDQEHFRLINEAGGTMNGSTNRDRTNYYQTVPANHLEKVLWLEADRMGFLLEAVSQHKFEIQRDTVKNERSQRIDNQPYGLVGERMGELLYPRDHPYSWQPIGYVEDLDRVNVEHLKTFFKRWYGPNNATLVISGDFDTQQTLAWVEKYFASIPAGPEVKSATPQPAQLDDNRYQTLVDSGIRMPMLYMSYPTVWLGHKDEAALDVLANVLGGGKSSLLYQELVETGKAVSAGASHYCAELACTLSVWAYSNPSEDGALAPLNQEINRIVTELAERGINDADVDKAVTELRANLILGLDSTQGKARQLALGKVLKDDPQFAINAWRALAKTTPSQVTKVYQQYLQNQPAAILSVVPSGKQDWQAAKPNYVTPKRELPSADEKIVASLPERQIQDDFDRSVMPKAASPVTIKVPPLWQDTLGNNIQLQGIVNDEIPAVSIIIALPGGQRSEQAKNIGVANLTAAMMNQGTERLSSGEFSEALEKLGASISVSQGFYTNLVKVTTLTETLAPTLDLVEELLFTPGFREQDFKKVKTRTLESMAQSRHQPAWLAQQAFRQLMYGQTRMGLPDEGQAEQVAAITLDQVRDYYKQYYNPANGHVLIAGDLSAAQAKADFAFLTQWQQDAPKVPAVEVQPQPAKPGIYIVDMPDAVQSVLRVGQRALPRDATGPFFYANLMNFNLGGNFNSRINQNLREDKGYTYGAHSYFTGNRDAGVFLVATDVRADVTAEAIKNILHEFTQLQKQGPTEKELAYLRSSYSQQDALAYETLSNKAGFLLQLAMMDLSPDYLAKQQDIVSEVEAGTLTKLAKQWLDPSDMVIVVVGDKAKLEKSLSQLHLPLYDFALE</sequence>
<accession>A0ABS3NGA5</accession>
<organism evidence="5 6">
    <name type="scientific">Oceanisphaera pacifica</name>
    <dbReference type="NCBI Taxonomy" id="2818389"/>
    <lineage>
        <taxon>Bacteria</taxon>
        <taxon>Pseudomonadati</taxon>
        <taxon>Pseudomonadota</taxon>
        <taxon>Gammaproteobacteria</taxon>
        <taxon>Aeromonadales</taxon>
        <taxon>Aeromonadaceae</taxon>
        <taxon>Oceanisphaera</taxon>
    </lineage>
</organism>
<keyword evidence="6" id="KW-1185">Reference proteome</keyword>
<dbReference type="PANTHER" id="PTHR11851:SF49">
    <property type="entry name" value="MITOCHONDRIAL-PROCESSING PEPTIDASE SUBUNIT ALPHA"/>
    <property type="match status" value="1"/>
</dbReference>
<feature type="domain" description="Peptidase M16 N-terminal" evidence="3">
    <location>
        <begin position="51"/>
        <end position="167"/>
    </location>
</feature>
<name>A0ABS3NGA5_9GAMM</name>